<feature type="region of interest" description="Disordered" evidence="1">
    <location>
        <begin position="30"/>
        <end position="101"/>
    </location>
</feature>
<protein>
    <submittedName>
        <fullName evidence="2">Uncharacterized protein</fullName>
    </submittedName>
</protein>
<evidence type="ECO:0000313" key="3">
    <source>
        <dbReference type="Proteomes" id="UP001331515"/>
    </source>
</evidence>
<comment type="caution">
    <text evidence="2">The sequence shown here is derived from an EMBL/GenBank/DDBJ whole genome shotgun (WGS) entry which is preliminary data.</text>
</comment>
<dbReference type="AlphaFoldDB" id="A0AAN8DGJ6"/>
<organism evidence="2 3">
    <name type="scientific">Champsocephalus gunnari</name>
    <name type="common">Mackerel icefish</name>
    <dbReference type="NCBI Taxonomy" id="52237"/>
    <lineage>
        <taxon>Eukaryota</taxon>
        <taxon>Metazoa</taxon>
        <taxon>Chordata</taxon>
        <taxon>Craniata</taxon>
        <taxon>Vertebrata</taxon>
        <taxon>Euteleostomi</taxon>
        <taxon>Actinopterygii</taxon>
        <taxon>Neopterygii</taxon>
        <taxon>Teleostei</taxon>
        <taxon>Neoteleostei</taxon>
        <taxon>Acanthomorphata</taxon>
        <taxon>Eupercaria</taxon>
        <taxon>Perciformes</taxon>
        <taxon>Notothenioidei</taxon>
        <taxon>Channichthyidae</taxon>
        <taxon>Champsocephalus</taxon>
    </lineage>
</organism>
<name>A0AAN8DGJ6_CHAGU</name>
<evidence type="ECO:0000313" key="2">
    <source>
        <dbReference type="EMBL" id="KAK5921734.1"/>
    </source>
</evidence>
<keyword evidence="3" id="KW-1185">Reference proteome</keyword>
<feature type="compositionally biased region" description="Low complexity" evidence="1">
    <location>
        <begin position="78"/>
        <end position="92"/>
    </location>
</feature>
<gene>
    <name evidence="2" type="ORF">CgunFtcFv8_019072</name>
</gene>
<reference evidence="2 3" key="1">
    <citation type="journal article" date="2023" name="Mol. Biol. Evol.">
        <title>Genomics of Secondarily Temperate Adaptation in the Only Non-Antarctic Icefish.</title>
        <authorList>
            <person name="Rivera-Colon A.G."/>
            <person name="Rayamajhi N."/>
            <person name="Minhas B.F."/>
            <person name="Madrigal G."/>
            <person name="Bilyk K.T."/>
            <person name="Yoon V."/>
            <person name="Hune M."/>
            <person name="Gregory S."/>
            <person name="Cheng C.H.C."/>
            <person name="Catchen J.M."/>
        </authorList>
    </citation>
    <scope>NUCLEOTIDE SEQUENCE [LARGE SCALE GENOMIC DNA]</scope>
    <source>
        <tissue evidence="2">White muscle</tissue>
    </source>
</reference>
<dbReference type="Proteomes" id="UP001331515">
    <property type="component" value="Unassembled WGS sequence"/>
</dbReference>
<evidence type="ECO:0000256" key="1">
    <source>
        <dbReference type="SAM" id="MobiDB-lite"/>
    </source>
</evidence>
<proteinExistence type="predicted"/>
<feature type="compositionally biased region" description="Basic and acidic residues" evidence="1">
    <location>
        <begin position="32"/>
        <end position="62"/>
    </location>
</feature>
<sequence>MTGALSQLFLPWRSPSSPAHTVVQSWISPCGHRGDRLSSAEEKERGSEEGVREGREMEEKAQKRGSRAAVRNEQPKICSGCSVNSSSDCSGVTAPAEVGSI</sequence>
<accession>A0AAN8DGJ6</accession>
<dbReference type="EMBL" id="JAURVH010001522">
    <property type="protein sequence ID" value="KAK5921734.1"/>
    <property type="molecule type" value="Genomic_DNA"/>
</dbReference>